<dbReference type="SUPFAM" id="SSF46689">
    <property type="entry name" value="Homeodomain-like"/>
    <property type="match status" value="1"/>
</dbReference>
<dbReference type="RefSeq" id="WP_190860281.1">
    <property type="nucleotide sequence ID" value="NZ_JACXIY010000011.1"/>
</dbReference>
<dbReference type="AlphaFoldDB" id="A0A927H4T0"/>
<dbReference type="EMBL" id="JACXIY010000011">
    <property type="protein sequence ID" value="MBD2868741.1"/>
    <property type="molecule type" value="Genomic_DNA"/>
</dbReference>
<dbReference type="PANTHER" id="PTHR43479:SF7">
    <property type="entry name" value="TETR-FAMILY TRANSCRIPTIONAL REGULATOR"/>
    <property type="match status" value="1"/>
</dbReference>
<dbReference type="InterPro" id="IPR039532">
    <property type="entry name" value="TetR_C_Firmicutes"/>
</dbReference>
<keyword evidence="1 2" id="KW-0238">DNA-binding</keyword>
<comment type="caution">
    <text evidence="4">The sequence shown here is derived from an EMBL/GenBank/DDBJ whole genome shotgun (WGS) entry which is preliminary data.</text>
</comment>
<dbReference type="PROSITE" id="PS50977">
    <property type="entry name" value="HTH_TETR_2"/>
    <property type="match status" value="1"/>
</dbReference>
<evidence type="ECO:0000313" key="5">
    <source>
        <dbReference type="Proteomes" id="UP000632125"/>
    </source>
</evidence>
<evidence type="ECO:0000259" key="3">
    <source>
        <dbReference type="PROSITE" id="PS50977"/>
    </source>
</evidence>
<keyword evidence="5" id="KW-1185">Reference proteome</keyword>
<dbReference type="Pfam" id="PF00440">
    <property type="entry name" value="TetR_N"/>
    <property type="match status" value="1"/>
</dbReference>
<proteinExistence type="predicted"/>
<dbReference type="InterPro" id="IPR009057">
    <property type="entry name" value="Homeodomain-like_sf"/>
</dbReference>
<protein>
    <submittedName>
        <fullName evidence="4">TetR/AcrR family transcriptional regulator</fullName>
    </submittedName>
</protein>
<dbReference type="InterPro" id="IPR001647">
    <property type="entry name" value="HTH_TetR"/>
</dbReference>
<dbReference type="PANTHER" id="PTHR43479">
    <property type="entry name" value="ACREF/ENVCD OPERON REPRESSOR-RELATED"/>
    <property type="match status" value="1"/>
</dbReference>
<dbReference type="InterPro" id="IPR050624">
    <property type="entry name" value="HTH-type_Tx_Regulator"/>
</dbReference>
<dbReference type="Proteomes" id="UP000632125">
    <property type="component" value="Unassembled WGS sequence"/>
</dbReference>
<evidence type="ECO:0000256" key="1">
    <source>
        <dbReference type="ARBA" id="ARBA00023125"/>
    </source>
</evidence>
<gene>
    <name evidence="4" type="ORF">IDH41_09125</name>
</gene>
<name>A0A927H4T0_9BACL</name>
<reference evidence="4" key="1">
    <citation type="submission" date="2020-09" db="EMBL/GenBank/DDBJ databases">
        <title>A novel bacterium of genus Paenibacillus, isolated from South China Sea.</title>
        <authorList>
            <person name="Huang H."/>
            <person name="Mo K."/>
            <person name="Hu Y."/>
        </authorList>
    </citation>
    <scope>NUCLEOTIDE SEQUENCE</scope>
    <source>
        <strain evidence="4">IB182493</strain>
    </source>
</reference>
<evidence type="ECO:0000313" key="4">
    <source>
        <dbReference type="EMBL" id="MBD2868741.1"/>
    </source>
</evidence>
<feature type="DNA-binding region" description="H-T-H motif" evidence="2">
    <location>
        <begin position="36"/>
        <end position="55"/>
    </location>
</feature>
<dbReference type="GO" id="GO:0003677">
    <property type="term" value="F:DNA binding"/>
    <property type="evidence" value="ECO:0007669"/>
    <property type="project" value="UniProtKB-UniRule"/>
</dbReference>
<organism evidence="4 5">
    <name type="scientific">Paenibacillus arenilitoris</name>
    <dbReference type="NCBI Taxonomy" id="2772299"/>
    <lineage>
        <taxon>Bacteria</taxon>
        <taxon>Bacillati</taxon>
        <taxon>Bacillota</taxon>
        <taxon>Bacilli</taxon>
        <taxon>Bacillales</taxon>
        <taxon>Paenibacillaceae</taxon>
        <taxon>Paenibacillus</taxon>
    </lineage>
</organism>
<dbReference type="Pfam" id="PF14278">
    <property type="entry name" value="TetR_C_8"/>
    <property type="match status" value="1"/>
</dbReference>
<accession>A0A927H4T0</accession>
<dbReference type="Gene3D" id="1.10.357.10">
    <property type="entry name" value="Tetracycline Repressor, domain 2"/>
    <property type="match status" value="1"/>
</dbReference>
<sequence>MAEPGKKTDRRIVRSKSALRQALLELMGRKSFTSISITEIVELANYNRGTFYTHYETKEALLDEILSDLIGDLLRSFRAPYEKTEVFRIDELHARSVMLFDHIYRHASLYKMLFESDVLPSVREKMFVALKKISMDEFEYQDNGIDRELQSAYSINALLGLVFHWIESGFKHSPAYMQEQLVKLVNWRPTTIKTVKKQP</sequence>
<evidence type="ECO:0000256" key="2">
    <source>
        <dbReference type="PROSITE-ProRule" id="PRU00335"/>
    </source>
</evidence>
<feature type="domain" description="HTH tetR-type" evidence="3">
    <location>
        <begin position="13"/>
        <end position="73"/>
    </location>
</feature>